<dbReference type="EMBL" id="BARU01018369">
    <property type="protein sequence ID" value="GAH55658.1"/>
    <property type="molecule type" value="Genomic_DNA"/>
</dbReference>
<reference evidence="1" key="1">
    <citation type="journal article" date="2014" name="Front. Microbiol.">
        <title>High frequency of phylogenetically diverse reductive dehalogenase-homologous genes in deep subseafloor sedimentary metagenomes.</title>
        <authorList>
            <person name="Kawai M."/>
            <person name="Futagami T."/>
            <person name="Toyoda A."/>
            <person name="Takaki Y."/>
            <person name="Nishi S."/>
            <person name="Hori S."/>
            <person name="Arai W."/>
            <person name="Tsubouchi T."/>
            <person name="Morono Y."/>
            <person name="Uchiyama I."/>
            <person name="Ito T."/>
            <person name="Fujiyama A."/>
            <person name="Inagaki F."/>
            <person name="Takami H."/>
        </authorList>
    </citation>
    <scope>NUCLEOTIDE SEQUENCE</scope>
    <source>
        <strain evidence="1">Expedition CK06-06</strain>
    </source>
</reference>
<gene>
    <name evidence="1" type="ORF">S03H2_30364</name>
</gene>
<accession>X1IDK0</accession>
<evidence type="ECO:0000313" key="1">
    <source>
        <dbReference type="EMBL" id="GAH55658.1"/>
    </source>
</evidence>
<protein>
    <submittedName>
        <fullName evidence="1">Uncharacterized protein</fullName>
    </submittedName>
</protein>
<organism evidence="1">
    <name type="scientific">marine sediment metagenome</name>
    <dbReference type="NCBI Taxonomy" id="412755"/>
    <lineage>
        <taxon>unclassified sequences</taxon>
        <taxon>metagenomes</taxon>
        <taxon>ecological metagenomes</taxon>
    </lineage>
</organism>
<dbReference type="AlphaFoldDB" id="X1IDK0"/>
<sequence>MVRENKVTLSFDNGEYEEIKKRAKEAHLSLATYCRHHLFDTNGHYVVGKTRQEAAIRLKVPKPPPDPYIIEKQKTHTTFKQEVQGQLFEALAKPNYLKKVSDEIKAEMKAHHESRKVIINKESKAIEVKNRDAGF</sequence>
<proteinExistence type="predicted"/>
<name>X1IDK0_9ZZZZ</name>
<comment type="caution">
    <text evidence="1">The sequence shown here is derived from an EMBL/GenBank/DDBJ whole genome shotgun (WGS) entry which is preliminary data.</text>
</comment>